<dbReference type="RefSeq" id="WP_161409762.1">
    <property type="nucleotide sequence ID" value="NZ_WTUZ01000022.1"/>
</dbReference>
<evidence type="ECO:0000256" key="1">
    <source>
        <dbReference type="SAM" id="SignalP"/>
    </source>
</evidence>
<feature type="domain" description="DUF3502" evidence="2">
    <location>
        <begin position="441"/>
        <end position="509"/>
    </location>
</feature>
<dbReference type="Gene3D" id="3.40.190.10">
    <property type="entry name" value="Periplasmic binding protein-like II"/>
    <property type="match status" value="2"/>
</dbReference>
<dbReference type="PROSITE" id="PS51257">
    <property type="entry name" value="PROKAR_LIPOPROTEIN"/>
    <property type="match status" value="1"/>
</dbReference>
<dbReference type="EMBL" id="WTUZ01000022">
    <property type="protein sequence ID" value="MZQ85528.1"/>
    <property type="molecule type" value="Genomic_DNA"/>
</dbReference>
<dbReference type="InterPro" id="IPR022627">
    <property type="entry name" value="DUF3502"/>
</dbReference>
<organism evidence="3 4">
    <name type="scientific">Paenibacillus silvestris</name>
    <dbReference type="NCBI Taxonomy" id="2606219"/>
    <lineage>
        <taxon>Bacteria</taxon>
        <taxon>Bacillati</taxon>
        <taxon>Bacillota</taxon>
        <taxon>Bacilli</taxon>
        <taxon>Bacillales</taxon>
        <taxon>Paenibacillaceae</taxon>
        <taxon>Paenibacillus</taxon>
    </lineage>
</organism>
<accession>A0A6L8V576</accession>
<evidence type="ECO:0000259" key="2">
    <source>
        <dbReference type="Pfam" id="PF12010"/>
    </source>
</evidence>
<dbReference type="SUPFAM" id="SSF53850">
    <property type="entry name" value="Periplasmic binding protein-like II"/>
    <property type="match status" value="1"/>
</dbReference>
<dbReference type="PANTHER" id="PTHR43649">
    <property type="entry name" value="ARABINOSE-BINDING PROTEIN-RELATED"/>
    <property type="match status" value="1"/>
</dbReference>
<keyword evidence="4" id="KW-1185">Reference proteome</keyword>
<evidence type="ECO:0000313" key="4">
    <source>
        <dbReference type="Proteomes" id="UP000481087"/>
    </source>
</evidence>
<keyword evidence="1" id="KW-0732">Signal</keyword>
<comment type="caution">
    <text evidence="3">The sequence shown here is derived from an EMBL/GenBank/DDBJ whole genome shotgun (WGS) entry which is preliminary data.</text>
</comment>
<feature type="chain" id="PRO_5039341939" evidence="1">
    <location>
        <begin position="24"/>
        <end position="512"/>
    </location>
</feature>
<dbReference type="InterPro" id="IPR006059">
    <property type="entry name" value="SBP"/>
</dbReference>
<feature type="signal peptide" evidence="1">
    <location>
        <begin position="1"/>
        <end position="23"/>
    </location>
</feature>
<dbReference type="Pfam" id="PF12010">
    <property type="entry name" value="DUF3502"/>
    <property type="match status" value="1"/>
</dbReference>
<gene>
    <name evidence="3" type="ORF">GQF01_25750</name>
</gene>
<name>A0A6L8V576_9BACL</name>
<dbReference type="PANTHER" id="PTHR43649:SF12">
    <property type="entry name" value="DIACETYLCHITOBIOSE BINDING PROTEIN DASA"/>
    <property type="match status" value="1"/>
</dbReference>
<evidence type="ECO:0000313" key="3">
    <source>
        <dbReference type="EMBL" id="MZQ85528.1"/>
    </source>
</evidence>
<protein>
    <submittedName>
        <fullName evidence="3">Extracellular solute-binding protein</fullName>
    </submittedName>
</protein>
<reference evidence="3 4" key="1">
    <citation type="submission" date="2019-12" db="EMBL/GenBank/DDBJ databases">
        <title>Paenibacillus sp. nov. sp. isolated from soil.</title>
        <authorList>
            <person name="Kim J."/>
            <person name="Jeong S.E."/>
            <person name="Jung H.S."/>
            <person name="Jeon C.O."/>
        </authorList>
    </citation>
    <scope>NUCLEOTIDE SEQUENCE [LARGE SCALE GENOMIC DNA]</scope>
    <source>
        <strain evidence="3 4">5J-6</strain>
    </source>
</reference>
<dbReference type="InterPro" id="IPR050490">
    <property type="entry name" value="Bact_solute-bd_prot1"/>
</dbReference>
<dbReference type="Pfam" id="PF01547">
    <property type="entry name" value="SBP_bac_1"/>
    <property type="match status" value="1"/>
</dbReference>
<proteinExistence type="predicted"/>
<sequence>MNTKKFRMIPAFVVFVMLGAMLAACSNSEPGKANADGKQAQSDSSAIMPVRYVIPGTAAPFTDEVVKKVNEKLLADGVKVKLELKFIPWDAWDQKTNLMLSTGEEFEMIHVMENGSVPTAAYVGRGAIQPLDALLDKYGPNIKKLIPDYAWKGAKVDGKIYAIPAVWRHETLSSGELGTLGYRQDLLEKAGLSFPKTAEEFVTSAEKMQAVAGKKLYIQTETDGSPVFLHRTYDTWPFYVDYREQIIKVDQTGKVSSWLESDEFKKDAKVFRQLYEKQLINPDILTLKKEERDKAMTYGDFLYSSFGSWSYTTSAAKNNPTAVLSEGYLASEKSLLQFLAFGNANAIPTTSKHPEATIQFLNWLYANKDNHNLFINGEPDTHYKPVGERKAESIKKENDVAYSFPSWMIGNINYMLFNVNAPDSIVDLQINETKHKVEFSPVLGFHLNTEPIAVEYANVLSEIKAKIFPIKMGYQDYDKYFPAALASVKAAGLDKVVAEYQKQFTAWKAAQK</sequence>
<dbReference type="AlphaFoldDB" id="A0A6L8V576"/>
<dbReference type="Proteomes" id="UP000481087">
    <property type="component" value="Unassembled WGS sequence"/>
</dbReference>